<reference evidence="1 2" key="1">
    <citation type="submission" date="2019-02" db="EMBL/GenBank/DDBJ databases">
        <title>Deep-cultivation of Planctomycetes and their phenomic and genomic characterization uncovers novel biology.</title>
        <authorList>
            <person name="Wiegand S."/>
            <person name="Jogler M."/>
            <person name="Boedeker C."/>
            <person name="Pinto D."/>
            <person name="Vollmers J."/>
            <person name="Rivas-Marin E."/>
            <person name="Kohn T."/>
            <person name="Peeters S.H."/>
            <person name="Heuer A."/>
            <person name="Rast P."/>
            <person name="Oberbeckmann S."/>
            <person name="Bunk B."/>
            <person name="Jeske O."/>
            <person name="Meyerdierks A."/>
            <person name="Storesund J.E."/>
            <person name="Kallscheuer N."/>
            <person name="Luecker S."/>
            <person name="Lage O.M."/>
            <person name="Pohl T."/>
            <person name="Merkel B.J."/>
            <person name="Hornburger P."/>
            <person name="Mueller R.-W."/>
            <person name="Bruemmer F."/>
            <person name="Labrenz M."/>
            <person name="Spormann A.M."/>
            <person name="Op Den Camp H."/>
            <person name="Overmann J."/>
            <person name="Amann R."/>
            <person name="Jetten M.S.M."/>
            <person name="Mascher T."/>
            <person name="Medema M.H."/>
            <person name="Devos D.P."/>
            <person name="Kaster A.-K."/>
            <person name="Ovreas L."/>
            <person name="Rohde M."/>
            <person name="Galperin M.Y."/>
            <person name="Jogler C."/>
        </authorList>
    </citation>
    <scope>NUCLEOTIDE SEQUENCE [LARGE SCALE GENOMIC DNA]</scope>
    <source>
        <strain evidence="1 2">Poly59</strain>
    </source>
</reference>
<gene>
    <name evidence="1" type="ORF">Poly59_36570</name>
</gene>
<protein>
    <submittedName>
        <fullName evidence="1">Uncharacterized protein</fullName>
    </submittedName>
</protein>
<dbReference type="EMBL" id="SJPX01000004">
    <property type="protein sequence ID" value="TWU49044.1"/>
    <property type="molecule type" value="Genomic_DNA"/>
</dbReference>
<sequence>MEVLRCQNPQMVRKEIHGHLIGYDLARAAMLASALKFRLCSTQRSFTGSLQELREIAWHIKLRPGRLPEQRDSLLETISELAVGHRPERQ</sequence>
<comment type="caution">
    <text evidence="1">The sequence shown here is derived from an EMBL/GenBank/DDBJ whole genome shotgun (WGS) entry which is preliminary data.</text>
</comment>
<name>A0A5C6EKR7_9BACT</name>
<evidence type="ECO:0000313" key="2">
    <source>
        <dbReference type="Proteomes" id="UP000317977"/>
    </source>
</evidence>
<keyword evidence="2" id="KW-1185">Reference proteome</keyword>
<dbReference type="AlphaFoldDB" id="A0A5C6EKR7"/>
<evidence type="ECO:0000313" key="1">
    <source>
        <dbReference type="EMBL" id="TWU49044.1"/>
    </source>
</evidence>
<organism evidence="1 2">
    <name type="scientific">Rubripirellula reticaptiva</name>
    <dbReference type="NCBI Taxonomy" id="2528013"/>
    <lineage>
        <taxon>Bacteria</taxon>
        <taxon>Pseudomonadati</taxon>
        <taxon>Planctomycetota</taxon>
        <taxon>Planctomycetia</taxon>
        <taxon>Pirellulales</taxon>
        <taxon>Pirellulaceae</taxon>
        <taxon>Rubripirellula</taxon>
    </lineage>
</organism>
<accession>A0A5C6EKR7</accession>
<dbReference type="Proteomes" id="UP000317977">
    <property type="component" value="Unassembled WGS sequence"/>
</dbReference>
<proteinExistence type="predicted"/>